<name>A0A6L2KR87_TANCI</name>
<protein>
    <submittedName>
        <fullName evidence="2">Uncharacterized protein</fullName>
    </submittedName>
</protein>
<gene>
    <name evidence="2" type="ORF">Tci_023804</name>
</gene>
<feature type="coiled-coil region" evidence="1">
    <location>
        <begin position="354"/>
        <end position="385"/>
    </location>
</feature>
<feature type="coiled-coil region" evidence="1">
    <location>
        <begin position="187"/>
        <end position="214"/>
    </location>
</feature>
<proteinExistence type="predicted"/>
<evidence type="ECO:0000256" key="1">
    <source>
        <dbReference type="SAM" id="Coils"/>
    </source>
</evidence>
<evidence type="ECO:0000313" key="2">
    <source>
        <dbReference type="EMBL" id="GEU51826.1"/>
    </source>
</evidence>
<reference evidence="2" key="1">
    <citation type="journal article" date="2019" name="Sci. Rep.">
        <title>Draft genome of Tanacetum cinerariifolium, the natural source of mosquito coil.</title>
        <authorList>
            <person name="Yamashiro T."/>
            <person name="Shiraishi A."/>
            <person name="Satake H."/>
            <person name="Nakayama K."/>
        </authorList>
    </citation>
    <scope>NUCLEOTIDE SEQUENCE</scope>
</reference>
<accession>A0A6L2KR87</accession>
<comment type="caution">
    <text evidence="2">The sequence shown here is derived from an EMBL/GenBank/DDBJ whole genome shotgun (WGS) entry which is preliminary data.</text>
</comment>
<sequence>MATLESCPKHNMVLCLEKTKGNAQFHEIFWNSATSKTLNNVSQIKAKVASQRVVITEASFRRDLLFNDVDEIDCLSTQAIFGNLALMGYEGDLTKLNFQKTIFSPYVGDQTHETASSSSPENTQSPKILLEGTGRLWEDQTMEHIPKDSPSSGGQTSRGDESELTLHDLLVTCTKLSKQVLRLVKDKNAQAAKILNLKERVNKLEKRQSIYKHRYKLSGDFNKLDDLVDEGADYAVNEGRSTDKIKVLNAIAEGVSASGETLSVATLAVNVVCPSNQEDVQDLFDDETSIVDILVNIANARPRPVVITDPEQEQRRARPIVQLAIDPKDKGKGKIVEPEPIKELKKRDFDAAQIARDEEVARELEAQLQAELEKERQRAEQASVDYITSLYDEVQVKMATSKELASDYKWKKEKCIQLKKDQALYLNEHAMITDFVPIGSENDERGIRDMNKKRKRESSDKEEEQLRVFLNIIPDEEGEVDYAVLDKRVFRADRSSRYIKTFTEMVSKFDRKVQIDLWKNREEWILKSWNFYDNYIVHILMLEDGTEFYMLTERRYPLTKETLERMIALRLIAESESEAVFDLLRFIQKQIDEM</sequence>
<dbReference type="EMBL" id="BKCJ010002925">
    <property type="protein sequence ID" value="GEU51826.1"/>
    <property type="molecule type" value="Genomic_DNA"/>
</dbReference>
<dbReference type="AlphaFoldDB" id="A0A6L2KR87"/>
<organism evidence="2">
    <name type="scientific">Tanacetum cinerariifolium</name>
    <name type="common">Dalmatian daisy</name>
    <name type="synonym">Chrysanthemum cinerariifolium</name>
    <dbReference type="NCBI Taxonomy" id="118510"/>
    <lineage>
        <taxon>Eukaryota</taxon>
        <taxon>Viridiplantae</taxon>
        <taxon>Streptophyta</taxon>
        <taxon>Embryophyta</taxon>
        <taxon>Tracheophyta</taxon>
        <taxon>Spermatophyta</taxon>
        <taxon>Magnoliopsida</taxon>
        <taxon>eudicotyledons</taxon>
        <taxon>Gunneridae</taxon>
        <taxon>Pentapetalae</taxon>
        <taxon>asterids</taxon>
        <taxon>campanulids</taxon>
        <taxon>Asterales</taxon>
        <taxon>Asteraceae</taxon>
        <taxon>Asteroideae</taxon>
        <taxon>Anthemideae</taxon>
        <taxon>Anthemidinae</taxon>
        <taxon>Tanacetum</taxon>
    </lineage>
</organism>
<keyword evidence="1" id="KW-0175">Coiled coil</keyword>